<feature type="repeat" description="TPR" evidence="2">
    <location>
        <begin position="556"/>
        <end position="589"/>
    </location>
</feature>
<feature type="region of interest" description="Disordered" evidence="3">
    <location>
        <begin position="210"/>
        <end position="233"/>
    </location>
</feature>
<dbReference type="Pfam" id="PF13435">
    <property type="entry name" value="Cytochrome_C554"/>
    <property type="match status" value="1"/>
</dbReference>
<dbReference type="InterPro" id="IPR051829">
    <property type="entry name" value="Multiheme_Cytochr_ET"/>
</dbReference>
<proteinExistence type="predicted"/>
<dbReference type="Pfam" id="PF13646">
    <property type="entry name" value="HEAT_2"/>
    <property type="match status" value="1"/>
</dbReference>
<dbReference type="AlphaFoldDB" id="A0A4Y4CXB5"/>
<feature type="domain" description="Doubled CXXCH motif" evidence="5">
    <location>
        <begin position="301"/>
        <end position="328"/>
    </location>
</feature>
<dbReference type="RefSeq" id="WP_141354878.1">
    <property type="nucleotide sequence ID" value="NZ_BJNV01000099.1"/>
</dbReference>
<name>A0A4Y4CXB5_ZOORA</name>
<dbReference type="InterPro" id="IPR016024">
    <property type="entry name" value="ARM-type_fold"/>
</dbReference>
<dbReference type="PROSITE" id="PS50005">
    <property type="entry name" value="TPR"/>
    <property type="match status" value="2"/>
</dbReference>
<evidence type="ECO:0000313" key="8">
    <source>
        <dbReference type="Proteomes" id="UP000318422"/>
    </source>
</evidence>
<dbReference type="SUPFAM" id="SSF48452">
    <property type="entry name" value="TPR-like"/>
    <property type="match status" value="1"/>
</dbReference>
<gene>
    <name evidence="7" type="ORF">ZRA01_36480</name>
</gene>
<dbReference type="SUPFAM" id="SSF48695">
    <property type="entry name" value="Multiheme cytochromes"/>
    <property type="match status" value="1"/>
</dbReference>
<feature type="chain" id="PRO_5021451208" evidence="4">
    <location>
        <begin position="23"/>
        <end position="676"/>
    </location>
</feature>
<keyword evidence="8" id="KW-1185">Reference proteome</keyword>
<dbReference type="Pfam" id="PF14559">
    <property type="entry name" value="TPR_19"/>
    <property type="match status" value="1"/>
</dbReference>
<dbReference type="InterPro" id="IPR019734">
    <property type="entry name" value="TPR_rpt"/>
</dbReference>
<dbReference type="Gene3D" id="1.25.40.10">
    <property type="entry name" value="Tetratricopeptide repeat domain"/>
    <property type="match status" value="2"/>
</dbReference>
<dbReference type="Gene3D" id="1.10.1130.10">
    <property type="entry name" value="Flavocytochrome C3, Chain A"/>
    <property type="match status" value="2"/>
</dbReference>
<organism evidence="7 8">
    <name type="scientific">Zoogloea ramigera</name>
    <dbReference type="NCBI Taxonomy" id="350"/>
    <lineage>
        <taxon>Bacteria</taxon>
        <taxon>Pseudomonadati</taxon>
        <taxon>Pseudomonadota</taxon>
        <taxon>Betaproteobacteria</taxon>
        <taxon>Rhodocyclales</taxon>
        <taxon>Zoogloeaceae</taxon>
        <taxon>Zoogloea</taxon>
    </lineage>
</organism>
<dbReference type="SUPFAM" id="SSF48371">
    <property type="entry name" value="ARM repeat"/>
    <property type="match status" value="1"/>
</dbReference>
<feature type="repeat" description="TPR" evidence="2">
    <location>
        <begin position="624"/>
        <end position="657"/>
    </location>
</feature>
<evidence type="ECO:0000256" key="3">
    <source>
        <dbReference type="SAM" id="MobiDB-lite"/>
    </source>
</evidence>
<dbReference type="OrthoDB" id="9814800at2"/>
<dbReference type="PANTHER" id="PTHR35038:SF8">
    <property type="entry name" value="C-TYPE POLYHEME CYTOCHROME OMCC"/>
    <property type="match status" value="1"/>
</dbReference>
<dbReference type="InterPro" id="IPR011990">
    <property type="entry name" value="TPR-like_helical_dom_sf"/>
</dbReference>
<dbReference type="PANTHER" id="PTHR35038">
    <property type="entry name" value="DISSIMILATORY SULFITE REDUCTASE SIRA"/>
    <property type="match status" value="1"/>
</dbReference>
<reference evidence="7 8" key="1">
    <citation type="submission" date="2019-06" db="EMBL/GenBank/DDBJ databases">
        <title>Whole genome shotgun sequence of Zoogloea ramigera NBRC 15342.</title>
        <authorList>
            <person name="Hosoyama A."/>
            <person name="Uohara A."/>
            <person name="Ohji S."/>
            <person name="Ichikawa N."/>
        </authorList>
    </citation>
    <scope>NUCLEOTIDE SEQUENCE [LARGE SCALE GENOMIC DNA]</scope>
    <source>
        <strain evidence="7 8">NBRC 15342</strain>
    </source>
</reference>
<feature type="signal peptide" evidence="4">
    <location>
        <begin position="1"/>
        <end position="22"/>
    </location>
</feature>
<dbReference type="InterPro" id="IPR010177">
    <property type="entry name" value="Paired_CXXCH_1"/>
</dbReference>
<dbReference type="EMBL" id="BJNV01000099">
    <property type="protein sequence ID" value="GEC97575.1"/>
    <property type="molecule type" value="Genomic_DNA"/>
</dbReference>
<dbReference type="SMART" id="SM00028">
    <property type="entry name" value="TPR"/>
    <property type="match status" value="2"/>
</dbReference>
<dbReference type="Proteomes" id="UP000318422">
    <property type="component" value="Unassembled WGS sequence"/>
</dbReference>
<protein>
    <submittedName>
        <fullName evidence="7">Uncharacterized protein</fullName>
    </submittedName>
</protein>
<dbReference type="Gene3D" id="1.25.10.10">
    <property type="entry name" value="Leucine-rich Repeat Variant"/>
    <property type="match status" value="1"/>
</dbReference>
<evidence type="ECO:0000313" key="7">
    <source>
        <dbReference type="EMBL" id="GEC97575.1"/>
    </source>
</evidence>
<evidence type="ECO:0000256" key="4">
    <source>
        <dbReference type="SAM" id="SignalP"/>
    </source>
</evidence>
<feature type="domain" description="Cytochrome c-552/4" evidence="6">
    <location>
        <begin position="168"/>
        <end position="206"/>
    </location>
</feature>
<keyword evidence="2" id="KW-0802">TPR repeat</keyword>
<dbReference type="InterPro" id="IPR011989">
    <property type="entry name" value="ARM-like"/>
</dbReference>
<evidence type="ECO:0000256" key="1">
    <source>
        <dbReference type="ARBA" id="ARBA00022729"/>
    </source>
</evidence>
<dbReference type="Pfam" id="PF09699">
    <property type="entry name" value="Paired_CXXCH_1"/>
    <property type="match status" value="1"/>
</dbReference>
<sequence>MRFRALLALLWLTALAVTTARADPPQAEARPGYIADHECAACHPRQAAAFEGSKHRHAMAPASPASVRADFADTRFDGPRQATRFTRQLARFMVRTEGADGRPADFEVSHTFGIHPLQQYLIPQAGGRLQALGVAWDTQRQRWFSLLADDPPPPGSPLHWTGRYQNWNLMCGECHTTAYRKGYDDARDAYRTRWATDHVGCQACHGPGEAHAASATRGTGQPEPTPNRRLGTAHEQVDQCASCHARRTRLVEDAAPGGALLDNYLPDTLRPELYFADGQQKDEVFEYGSYRQSRMYQAGVACSDCHEPHGGKLRASGNALCTQCHNASANPRFKGLQAKDYDSPAHHFHSPGQAGSQCVDCHMPSTNYMVVHGRRDHAIRIPQPALSARLGSPDACRGCHTGRSADWATAAIEKHHGPRPPTGHYGDVLTAARQGQPGSARALAALIANPAQPAIVRASAIEALAALGAPPPATALSDPDPVVRAAAAISLAARPAPERLAGLAPLLDDPLRAVRISAARGIADLPDDALPPGRQPLRRQGLADFIAAQQAMGDMPAAQVNLALLHADTGDLARAQTHFRRAVAQDPVSNAPRLALARFLVATRQPAEARQQLRDGLTASAQPGELHLALGLLAGELGQWDEALAERRRATELMPGNTQARRNLDALLRRLGQPTR</sequence>
<keyword evidence="1 4" id="KW-0732">Signal</keyword>
<accession>A0A4Y4CXB5</accession>
<dbReference type="InterPro" id="IPR023155">
    <property type="entry name" value="Cyt_c-552/4"/>
</dbReference>
<evidence type="ECO:0000259" key="5">
    <source>
        <dbReference type="Pfam" id="PF09699"/>
    </source>
</evidence>
<dbReference type="InterPro" id="IPR036280">
    <property type="entry name" value="Multihaem_cyt_sf"/>
</dbReference>
<evidence type="ECO:0000259" key="6">
    <source>
        <dbReference type="Pfam" id="PF13435"/>
    </source>
</evidence>
<evidence type="ECO:0000256" key="2">
    <source>
        <dbReference type="PROSITE-ProRule" id="PRU00339"/>
    </source>
</evidence>
<comment type="caution">
    <text evidence="7">The sequence shown here is derived from an EMBL/GenBank/DDBJ whole genome shotgun (WGS) entry which is preliminary data.</text>
</comment>